<dbReference type="PANTHER" id="PTHR43847:SF1">
    <property type="entry name" value="BLL3993 PROTEIN"/>
    <property type="match status" value="1"/>
</dbReference>
<feature type="transmembrane region" description="Helical" evidence="5">
    <location>
        <begin position="123"/>
        <end position="149"/>
    </location>
</feature>
<dbReference type="InterPro" id="IPR007269">
    <property type="entry name" value="ICMT_MeTrfase"/>
</dbReference>
<organism evidence="6 7">
    <name type="scientific">Halobacillus litoralis</name>
    <dbReference type="NCBI Taxonomy" id="45668"/>
    <lineage>
        <taxon>Bacteria</taxon>
        <taxon>Bacillati</taxon>
        <taxon>Bacillota</taxon>
        <taxon>Bacilli</taxon>
        <taxon>Bacillales</taxon>
        <taxon>Bacillaceae</taxon>
        <taxon>Halobacillus</taxon>
    </lineage>
</organism>
<name>A0A845E0Z7_9BACI</name>
<evidence type="ECO:0000256" key="5">
    <source>
        <dbReference type="SAM" id="Phobius"/>
    </source>
</evidence>
<evidence type="ECO:0000256" key="4">
    <source>
        <dbReference type="ARBA" id="ARBA00023136"/>
    </source>
</evidence>
<protein>
    <recommendedName>
        <fullName evidence="8">Isoprenylcysteine carboxyl methyltransferase</fullName>
    </recommendedName>
</protein>
<keyword evidence="2 5" id="KW-0812">Transmembrane</keyword>
<comment type="subcellular location">
    <subcellularLocation>
        <location evidence="1">Membrane</location>
        <topology evidence="1">Multi-pass membrane protein</topology>
    </subcellularLocation>
</comment>
<dbReference type="Pfam" id="PF04140">
    <property type="entry name" value="ICMT"/>
    <property type="match status" value="1"/>
</dbReference>
<dbReference type="Gene3D" id="1.20.120.1630">
    <property type="match status" value="1"/>
</dbReference>
<dbReference type="EMBL" id="WMET01000001">
    <property type="protein sequence ID" value="MYL19374.1"/>
    <property type="molecule type" value="Genomic_DNA"/>
</dbReference>
<evidence type="ECO:0000256" key="3">
    <source>
        <dbReference type="ARBA" id="ARBA00022989"/>
    </source>
</evidence>
<evidence type="ECO:0000256" key="1">
    <source>
        <dbReference type="ARBA" id="ARBA00004141"/>
    </source>
</evidence>
<dbReference type="GO" id="GO:0004671">
    <property type="term" value="F:protein C-terminal S-isoprenylcysteine carboxyl O-methyltransferase activity"/>
    <property type="evidence" value="ECO:0007669"/>
    <property type="project" value="InterPro"/>
</dbReference>
<evidence type="ECO:0008006" key="8">
    <source>
        <dbReference type="Google" id="ProtNLM"/>
    </source>
</evidence>
<reference evidence="6 7" key="1">
    <citation type="submission" date="2019-11" db="EMBL/GenBank/DDBJ databases">
        <title>Genome sequences of 17 halophilic strains isolated from different environments.</title>
        <authorList>
            <person name="Furrow R.E."/>
        </authorList>
    </citation>
    <scope>NUCLEOTIDE SEQUENCE [LARGE SCALE GENOMIC DNA]</scope>
    <source>
        <strain evidence="6 7">22511_23_Filter</strain>
    </source>
</reference>
<evidence type="ECO:0000313" key="6">
    <source>
        <dbReference type="EMBL" id="MYL19374.1"/>
    </source>
</evidence>
<comment type="caution">
    <text evidence="6">The sequence shown here is derived from an EMBL/GenBank/DDBJ whole genome shotgun (WGS) entry which is preliminary data.</text>
</comment>
<dbReference type="PANTHER" id="PTHR43847">
    <property type="entry name" value="BLL3993 PROTEIN"/>
    <property type="match status" value="1"/>
</dbReference>
<keyword evidence="3 5" id="KW-1133">Transmembrane helix</keyword>
<proteinExistence type="predicted"/>
<feature type="transmembrane region" description="Helical" evidence="5">
    <location>
        <begin position="71"/>
        <end position="94"/>
    </location>
</feature>
<dbReference type="RefSeq" id="WP_160835768.1">
    <property type="nucleotide sequence ID" value="NZ_WMET01000001.1"/>
</dbReference>
<dbReference type="Proteomes" id="UP000460949">
    <property type="component" value="Unassembled WGS sequence"/>
</dbReference>
<dbReference type="InterPro" id="IPR052527">
    <property type="entry name" value="Metal_cation-efflux_comp"/>
</dbReference>
<sequence>MEMMLWLILSLIIFQRIGELILAARNRKWMLEQGAKEWGSSHYYLFILLHALFFLSVIAEYTWTSFTFQPIFYPALFLFVVLQGMRVWCISTLGKRWNTRILVLPDEKPINRGLYKYIKHPNYVIVFFELMVIPVLFHAYATALVFPFLHLMVLTVRIPEEEKALRERV</sequence>
<evidence type="ECO:0000256" key="2">
    <source>
        <dbReference type="ARBA" id="ARBA00022692"/>
    </source>
</evidence>
<dbReference type="OrthoDB" id="7203053at2"/>
<dbReference type="AlphaFoldDB" id="A0A845E0Z7"/>
<dbReference type="GO" id="GO:0016020">
    <property type="term" value="C:membrane"/>
    <property type="evidence" value="ECO:0007669"/>
    <property type="project" value="UniProtKB-SubCell"/>
</dbReference>
<evidence type="ECO:0000313" key="7">
    <source>
        <dbReference type="Proteomes" id="UP000460949"/>
    </source>
</evidence>
<gene>
    <name evidence="6" type="ORF">GLW04_05685</name>
</gene>
<feature type="transmembrane region" description="Helical" evidence="5">
    <location>
        <begin position="42"/>
        <end position="59"/>
    </location>
</feature>
<accession>A0A845E0Z7</accession>
<keyword evidence="4 5" id="KW-0472">Membrane</keyword>